<dbReference type="Proteomes" id="UP000250140">
    <property type="component" value="Unassembled WGS sequence"/>
</dbReference>
<keyword evidence="3" id="KW-1185">Reference proteome</keyword>
<sequence length="954" mass="105998">MMSYGVRSRRFFSSFSVFRDDNDSEHSEFEEFTQKKPRLASCFCPHIINIHLNPRVGNTYHSKQKPKPPPCRRRPTIKLIRRASKRNGHSTNTSITNRDMDQQESADASQFPGTFSFIDKPLPEIPGPQHQISQLLAPRLGMQESANSSELSIAEGHEILEENSYPTSAQRAAENSPNPLIEKRKNNRMTLSGFGYRPAGKPKEQASHLEVASKLLGNKVTSSRREADPAALDASDRSVTTLPRAHTANHLGLFGSKRSPEDPISNHSDNDNDEPRNMVAKFTGKIVSHLSNLPKPSLPHKNKRTTLSIPTFISNDNMVSPKLVRILGPDWVEARELSKNLNENVDEPEETDAHRFSKRERSFSTNDLSSLMPKSLAVQSTSAVQETQPLREGKTSPAALDTTDLATQKYLEHMKRANLQMPKQFNLPALTTNVLEGPGSRSRPVIEKKESGKAYGNGTGWVEPQGCPQERHAGALAPLDEPKTMWKRSKGRMMSLLPFTTEFSGRPERACETLGIQESACKFPMDNVTEAQQNAADHPTERALSPKLNVTLDSERNDSSQGRYAASGDILSISYANWETLEKLTASRSSCNDGESACSGTNEFPDMHSTPRSAYDTSSRRQAIRLDQSPLKTVRRTESSLSIYDVDEDMADDFYEDAYGSNTYADYYRQDLQPANDETEDDTLTVASYYNYHNRLSTVPEENRMSDTVKCISDPLKRDSADASLLIEEPKPRKQRPVLKIQIPEFWRRPVYPWVDYVADDNRVHVGAEVPFIRQVNEASGQKEHKDLYVASGSPHKGTASVSAAASNLIEQQASGASGSSDASPFPSFNQATNTADAHHLGSPLIFHKRACGYCSSGSSSSSSPRSSHRQSIGAFSKDFFDRHIRRSSTESGRSSMSHRLSTLMVAAIIEKLDLSGNLDEPTVSTETQEPCEGKEDDMMAVDAPLSSLDRKRR</sequence>
<feature type="compositionally biased region" description="Polar residues" evidence="1">
    <location>
        <begin position="610"/>
        <end position="619"/>
    </location>
</feature>
<reference evidence="2 3" key="1">
    <citation type="journal article" date="2016" name="Nat. Commun.">
        <title>Ectomycorrhizal ecology is imprinted in the genome of the dominant symbiotic fungus Cenococcum geophilum.</title>
        <authorList>
            <consortium name="DOE Joint Genome Institute"/>
            <person name="Peter M."/>
            <person name="Kohler A."/>
            <person name="Ohm R.A."/>
            <person name="Kuo A."/>
            <person name="Krutzmann J."/>
            <person name="Morin E."/>
            <person name="Arend M."/>
            <person name="Barry K.W."/>
            <person name="Binder M."/>
            <person name="Choi C."/>
            <person name="Clum A."/>
            <person name="Copeland A."/>
            <person name="Grisel N."/>
            <person name="Haridas S."/>
            <person name="Kipfer T."/>
            <person name="LaButti K."/>
            <person name="Lindquist E."/>
            <person name="Lipzen A."/>
            <person name="Maire R."/>
            <person name="Meier B."/>
            <person name="Mihaltcheva S."/>
            <person name="Molinier V."/>
            <person name="Murat C."/>
            <person name="Poggeler S."/>
            <person name="Quandt C.A."/>
            <person name="Sperisen C."/>
            <person name="Tritt A."/>
            <person name="Tisserant E."/>
            <person name="Crous P.W."/>
            <person name="Henrissat B."/>
            <person name="Nehls U."/>
            <person name="Egli S."/>
            <person name="Spatafora J.W."/>
            <person name="Grigoriev I.V."/>
            <person name="Martin F.M."/>
        </authorList>
    </citation>
    <scope>NUCLEOTIDE SEQUENCE [LARGE SCALE GENOMIC DNA]</scope>
    <source>
        <strain evidence="2 3">CBS 207.34</strain>
    </source>
</reference>
<dbReference type="AlphaFoldDB" id="A0A8E2JRV5"/>
<feature type="compositionally biased region" description="Polar residues" evidence="1">
    <location>
        <begin position="164"/>
        <end position="178"/>
    </location>
</feature>
<name>A0A8E2JRV5_9PEZI</name>
<evidence type="ECO:0000313" key="2">
    <source>
        <dbReference type="EMBL" id="OCL07229.1"/>
    </source>
</evidence>
<feature type="compositionally biased region" description="Basic and acidic residues" evidence="1">
    <location>
        <begin position="351"/>
        <end position="362"/>
    </location>
</feature>
<feature type="region of interest" description="Disordered" evidence="1">
    <location>
        <begin position="163"/>
        <end position="207"/>
    </location>
</feature>
<feature type="region of interest" description="Disordered" evidence="1">
    <location>
        <begin position="344"/>
        <end position="396"/>
    </location>
</feature>
<organism evidence="2 3">
    <name type="scientific">Glonium stellatum</name>
    <dbReference type="NCBI Taxonomy" id="574774"/>
    <lineage>
        <taxon>Eukaryota</taxon>
        <taxon>Fungi</taxon>
        <taxon>Dikarya</taxon>
        <taxon>Ascomycota</taxon>
        <taxon>Pezizomycotina</taxon>
        <taxon>Dothideomycetes</taxon>
        <taxon>Pleosporomycetidae</taxon>
        <taxon>Gloniales</taxon>
        <taxon>Gloniaceae</taxon>
        <taxon>Glonium</taxon>
    </lineage>
</organism>
<feature type="region of interest" description="Disordered" evidence="1">
    <location>
        <begin position="919"/>
        <end position="954"/>
    </location>
</feature>
<accession>A0A8E2JRV5</accession>
<feature type="compositionally biased region" description="Polar residues" evidence="1">
    <location>
        <begin position="377"/>
        <end position="388"/>
    </location>
</feature>
<dbReference type="OrthoDB" id="10446261at2759"/>
<protein>
    <submittedName>
        <fullName evidence="2">Uncharacterized protein</fullName>
    </submittedName>
</protein>
<evidence type="ECO:0000313" key="3">
    <source>
        <dbReference type="Proteomes" id="UP000250140"/>
    </source>
</evidence>
<proteinExistence type="predicted"/>
<feature type="compositionally biased region" description="Polar residues" evidence="1">
    <location>
        <begin position="589"/>
        <end position="602"/>
    </location>
</feature>
<dbReference type="EMBL" id="KV749910">
    <property type="protein sequence ID" value="OCL07229.1"/>
    <property type="molecule type" value="Genomic_DNA"/>
</dbReference>
<gene>
    <name evidence="2" type="ORF">AOQ84DRAFT_377872</name>
</gene>
<feature type="compositionally biased region" description="Polar residues" evidence="1">
    <location>
        <begin position="89"/>
        <end position="113"/>
    </location>
</feature>
<evidence type="ECO:0000256" key="1">
    <source>
        <dbReference type="SAM" id="MobiDB-lite"/>
    </source>
</evidence>
<feature type="region of interest" description="Disordered" evidence="1">
    <location>
        <begin position="56"/>
        <end position="129"/>
    </location>
</feature>
<feature type="region of interest" description="Disordered" evidence="1">
    <location>
        <begin position="220"/>
        <end position="276"/>
    </location>
</feature>
<feature type="region of interest" description="Disordered" evidence="1">
    <location>
        <begin position="589"/>
        <end position="619"/>
    </location>
</feature>
<feature type="compositionally biased region" description="Basic residues" evidence="1">
    <location>
        <begin position="62"/>
        <end position="88"/>
    </location>
</feature>